<dbReference type="InterPro" id="IPR017930">
    <property type="entry name" value="Myb_dom"/>
</dbReference>
<dbReference type="PANTHER" id="PTHR45614:SF285">
    <property type="entry name" value="TRANSCRIPTION FACTOR MYB98"/>
    <property type="match status" value="1"/>
</dbReference>
<protein>
    <submittedName>
        <fullName evidence="5">Transcription factor MYB98-like</fullName>
    </submittedName>
</protein>
<dbReference type="InterPro" id="IPR001005">
    <property type="entry name" value="SANT/Myb"/>
</dbReference>
<dbReference type="PROSITE" id="PS51294">
    <property type="entry name" value="HTH_MYB"/>
    <property type="match status" value="2"/>
</dbReference>
<name>A0A1U7ZRH8_NELNU</name>
<dbReference type="GeneID" id="104593312"/>
<reference evidence="5" key="1">
    <citation type="submission" date="2025-08" db="UniProtKB">
        <authorList>
            <consortium name="RefSeq"/>
        </authorList>
    </citation>
    <scope>IDENTIFICATION</scope>
</reference>
<dbReference type="SMART" id="SM00717">
    <property type="entry name" value="SANT"/>
    <property type="match status" value="2"/>
</dbReference>
<dbReference type="InterPro" id="IPR009057">
    <property type="entry name" value="Homeodomain-like_sf"/>
</dbReference>
<comment type="subcellular location">
    <subcellularLocation>
        <location evidence="1">Nucleus</location>
    </subcellularLocation>
</comment>
<dbReference type="Proteomes" id="UP000189703">
    <property type="component" value="Unplaced"/>
</dbReference>
<evidence type="ECO:0000313" key="4">
    <source>
        <dbReference type="Proteomes" id="UP000189703"/>
    </source>
</evidence>
<dbReference type="Pfam" id="PF13921">
    <property type="entry name" value="Myb_DNA-bind_6"/>
    <property type="match status" value="1"/>
</dbReference>
<proteinExistence type="predicted"/>
<dbReference type="Gene3D" id="1.10.10.60">
    <property type="entry name" value="Homeodomain-like"/>
    <property type="match status" value="2"/>
</dbReference>
<dbReference type="AlphaFoldDB" id="A0A1U7ZRH8"/>
<evidence type="ECO:0000256" key="2">
    <source>
        <dbReference type="ARBA" id="ARBA00022737"/>
    </source>
</evidence>
<sequence length="424" mass="48153">MEFETTYRDDLALRPVSWSENCLEPHLGDGFSLEVSSSTGYFQELWKFVDGSSSDTEFGFSTLFFDHLEAIASGYSTVLDVYKPKPITEDCGNGIMEIFQNTGLLSYTQRTPETTVIELDRSHLFLQRIESPNSGLPDEISCITWENGPYKEVGLKKRSVAMRKAGKFQKRKNVVKGQWSTEEDSKLVDLVKEYGMKKWSYIAERLEGRKGKQCRERWYNHLRPDIKKDGWTEEEDTVLIQAHAELGNKWAEIAKRLPGRTENSIKNHWNATKRRLLSKRRCRSSKCSKSNSLLQNYIKSLSSTAVSTGPDEYLQNMFTDSSNASVHTTMEPTTQLQSTDFCPGDDPPVPSDDSNDASEFSFATTLFSVEHGIESLFQEISCATVLDKQHLDMGDMALDMITLMDGEVKREMDLLEMIAQSNPI</sequence>
<dbReference type="OMA" id="STESPCW"/>
<accession>A0A1U7ZRH8</accession>
<organism evidence="4 5">
    <name type="scientific">Nelumbo nucifera</name>
    <name type="common">Sacred lotus</name>
    <dbReference type="NCBI Taxonomy" id="4432"/>
    <lineage>
        <taxon>Eukaryota</taxon>
        <taxon>Viridiplantae</taxon>
        <taxon>Streptophyta</taxon>
        <taxon>Embryophyta</taxon>
        <taxon>Tracheophyta</taxon>
        <taxon>Spermatophyta</taxon>
        <taxon>Magnoliopsida</taxon>
        <taxon>Proteales</taxon>
        <taxon>Nelumbonaceae</taxon>
        <taxon>Nelumbo</taxon>
    </lineage>
</organism>
<dbReference type="RefSeq" id="XP_010251366.1">
    <property type="nucleotide sequence ID" value="XM_010253064.1"/>
</dbReference>
<evidence type="ECO:0000313" key="5">
    <source>
        <dbReference type="RefSeq" id="XP_010251366.1"/>
    </source>
</evidence>
<dbReference type="eggNOG" id="KOG0048">
    <property type="taxonomic scope" value="Eukaryota"/>
</dbReference>
<dbReference type="GO" id="GO:0000981">
    <property type="term" value="F:DNA-binding transcription factor activity, RNA polymerase II-specific"/>
    <property type="evidence" value="ECO:0000318"/>
    <property type="project" value="GO_Central"/>
</dbReference>
<dbReference type="InterPro" id="IPR050560">
    <property type="entry name" value="MYB_TF"/>
</dbReference>
<dbReference type="GO" id="GO:0006355">
    <property type="term" value="P:regulation of DNA-templated transcription"/>
    <property type="evidence" value="ECO:0000318"/>
    <property type="project" value="GO_Central"/>
</dbReference>
<gene>
    <name evidence="5" type="primary">LOC104593312</name>
</gene>
<keyword evidence="3" id="KW-0238">DNA-binding</keyword>
<dbReference type="FunFam" id="1.10.10.60:FF:000010">
    <property type="entry name" value="Transcriptional activator Myb isoform A"/>
    <property type="match status" value="1"/>
</dbReference>
<dbReference type="GO" id="GO:0000978">
    <property type="term" value="F:RNA polymerase II cis-regulatory region sequence-specific DNA binding"/>
    <property type="evidence" value="ECO:0000318"/>
    <property type="project" value="GO_Central"/>
</dbReference>
<dbReference type="GO" id="GO:0005634">
    <property type="term" value="C:nucleus"/>
    <property type="evidence" value="ECO:0000318"/>
    <property type="project" value="GO_Central"/>
</dbReference>
<keyword evidence="2" id="KW-0677">Repeat</keyword>
<dbReference type="PANTHER" id="PTHR45614">
    <property type="entry name" value="MYB PROTEIN-RELATED"/>
    <property type="match status" value="1"/>
</dbReference>
<evidence type="ECO:0000256" key="3">
    <source>
        <dbReference type="ARBA" id="ARBA00023125"/>
    </source>
</evidence>
<dbReference type="SUPFAM" id="SSF46689">
    <property type="entry name" value="Homeodomain-like"/>
    <property type="match status" value="1"/>
</dbReference>
<keyword evidence="4" id="KW-1185">Reference proteome</keyword>
<dbReference type="OrthoDB" id="2143914at2759"/>
<evidence type="ECO:0000256" key="1">
    <source>
        <dbReference type="ARBA" id="ARBA00004123"/>
    </source>
</evidence>
<dbReference type="PROSITE" id="PS50090">
    <property type="entry name" value="MYB_LIKE"/>
    <property type="match status" value="2"/>
</dbReference>
<dbReference type="CDD" id="cd00167">
    <property type="entry name" value="SANT"/>
    <property type="match status" value="2"/>
</dbReference>
<dbReference type="KEGG" id="nnu:104593312"/>
<dbReference type="FunFam" id="1.10.10.60:FF:000381">
    <property type="entry name" value="Transcription factor MYB119"/>
    <property type="match status" value="1"/>
</dbReference>